<dbReference type="GO" id="GO:0016491">
    <property type="term" value="F:oxidoreductase activity"/>
    <property type="evidence" value="ECO:0007669"/>
    <property type="project" value="TreeGrafter"/>
</dbReference>
<dbReference type="PANTHER" id="PTHR43313">
    <property type="entry name" value="SHORT-CHAIN DEHYDROGENASE/REDUCTASE FAMILY 9C"/>
    <property type="match status" value="1"/>
</dbReference>
<gene>
    <name evidence="2" type="ORF">WJX73_004665</name>
</gene>
<dbReference type="EMBL" id="JALJOQ010000017">
    <property type="protein sequence ID" value="KAK9809685.1"/>
    <property type="molecule type" value="Genomic_DNA"/>
</dbReference>
<protein>
    <submittedName>
        <fullName evidence="2">Uncharacterized protein</fullName>
    </submittedName>
</protein>
<sequence length="257" mass="28669">MERPAPRCSTRQIKTKHCTSPSSLATAAPQRLSRVSIIVQAGNWQVLFFAVIRSKGFRVYASVRKEADAARLQKHFGTERFTPLLFDITDEDAAFLPLLGTDKSLTGPPGRLIQLSSVLGEAEMPYQAVYCASKHGLEAVTACLRRELDPYHIKVVTIRPGSTTSDFWGKTDWTTHDGGPWEKGMKTAHALVDLTLKRPTSCKAVAQTALRAVTASRPRIVYYTVGSWDQWLGIKMIGSWLPLWLVDLFWLVGLRNL</sequence>
<dbReference type="SUPFAM" id="SSF51735">
    <property type="entry name" value="NAD(P)-binding Rossmann-fold domains"/>
    <property type="match status" value="1"/>
</dbReference>
<dbReference type="InterPro" id="IPR002347">
    <property type="entry name" value="SDR_fam"/>
</dbReference>
<comment type="caution">
    <text evidence="2">The sequence shown here is derived from an EMBL/GenBank/DDBJ whole genome shotgun (WGS) entry which is preliminary data.</text>
</comment>
<dbReference type="Proteomes" id="UP001465755">
    <property type="component" value="Unassembled WGS sequence"/>
</dbReference>
<evidence type="ECO:0000313" key="2">
    <source>
        <dbReference type="EMBL" id="KAK9809685.1"/>
    </source>
</evidence>
<dbReference type="PROSITE" id="PS00061">
    <property type="entry name" value="ADH_SHORT"/>
    <property type="match status" value="1"/>
</dbReference>
<organism evidence="2 3">
    <name type="scientific">Symbiochloris irregularis</name>
    <dbReference type="NCBI Taxonomy" id="706552"/>
    <lineage>
        <taxon>Eukaryota</taxon>
        <taxon>Viridiplantae</taxon>
        <taxon>Chlorophyta</taxon>
        <taxon>core chlorophytes</taxon>
        <taxon>Trebouxiophyceae</taxon>
        <taxon>Trebouxiales</taxon>
        <taxon>Trebouxiaceae</taxon>
        <taxon>Symbiochloris</taxon>
    </lineage>
</organism>
<evidence type="ECO:0000256" key="1">
    <source>
        <dbReference type="SAM" id="MobiDB-lite"/>
    </source>
</evidence>
<dbReference type="PANTHER" id="PTHR43313:SF1">
    <property type="entry name" value="3BETA-HYDROXYSTEROID DEHYDROGENASE DHS-16"/>
    <property type="match status" value="1"/>
</dbReference>
<dbReference type="PRINTS" id="PR00081">
    <property type="entry name" value="GDHRDH"/>
</dbReference>
<dbReference type="AlphaFoldDB" id="A0AAW1PIL2"/>
<dbReference type="GO" id="GO:0008202">
    <property type="term" value="P:steroid metabolic process"/>
    <property type="evidence" value="ECO:0007669"/>
    <property type="project" value="TreeGrafter"/>
</dbReference>
<keyword evidence="3" id="KW-1185">Reference proteome</keyword>
<dbReference type="Gene3D" id="3.40.50.720">
    <property type="entry name" value="NAD(P)-binding Rossmann-like Domain"/>
    <property type="match status" value="1"/>
</dbReference>
<name>A0AAW1PIL2_9CHLO</name>
<dbReference type="InterPro" id="IPR036291">
    <property type="entry name" value="NAD(P)-bd_dom_sf"/>
</dbReference>
<reference evidence="2 3" key="1">
    <citation type="journal article" date="2024" name="Nat. Commun.">
        <title>Phylogenomics reveals the evolutionary origins of lichenization in chlorophyte algae.</title>
        <authorList>
            <person name="Puginier C."/>
            <person name="Libourel C."/>
            <person name="Otte J."/>
            <person name="Skaloud P."/>
            <person name="Haon M."/>
            <person name="Grisel S."/>
            <person name="Petersen M."/>
            <person name="Berrin J.G."/>
            <person name="Delaux P.M."/>
            <person name="Dal Grande F."/>
            <person name="Keller J."/>
        </authorList>
    </citation>
    <scope>NUCLEOTIDE SEQUENCE [LARGE SCALE GENOMIC DNA]</scope>
    <source>
        <strain evidence="2 3">SAG 2036</strain>
    </source>
</reference>
<accession>A0AAW1PIL2</accession>
<dbReference type="InterPro" id="IPR020904">
    <property type="entry name" value="Sc_DH/Rdtase_CS"/>
</dbReference>
<evidence type="ECO:0000313" key="3">
    <source>
        <dbReference type="Proteomes" id="UP001465755"/>
    </source>
</evidence>
<proteinExistence type="predicted"/>
<dbReference type="Pfam" id="PF00106">
    <property type="entry name" value="adh_short"/>
    <property type="match status" value="1"/>
</dbReference>
<feature type="region of interest" description="Disordered" evidence="1">
    <location>
        <begin position="1"/>
        <end position="20"/>
    </location>
</feature>